<evidence type="ECO:0000313" key="4">
    <source>
        <dbReference type="EMBL" id="CAF1158302.1"/>
    </source>
</evidence>
<dbReference type="EMBL" id="CAJOBC010007113">
    <property type="protein sequence ID" value="CAF3921692.1"/>
    <property type="molecule type" value="Genomic_DNA"/>
</dbReference>
<evidence type="ECO:0000259" key="2">
    <source>
        <dbReference type="PROSITE" id="PS50222"/>
    </source>
</evidence>
<feature type="region of interest" description="Disordered" evidence="1">
    <location>
        <begin position="111"/>
        <end position="175"/>
    </location>
</feature>
<dbReference type="EMBL" id="CAJOBA010001156">
    <property type="protein sequence ID" value="CAF3579423.1"/>
    <property type="molecule type" value="Genomic_DNA"/>
</dbReference>
<dbReference type="Proteomes" id="UP000677228">
    <property type="component" value="Unassembled WGS sequence"/>
</dbReference>
<reference evidence="4" key="1">
    <citation type="submission" date="2021-02" db="EMBL/GenBank/DDBJ databases">
        <authorList>
            <person name="Nowell W R."/>
        </authorList>
    </citation>
    <scope>NUCLEOTIDE SEQUENCE</scope>
</reference>
<dbReference type="EMBL" id="CAJNOQ010007114">
    <property type="protein sequence ID" value="CAF1158302.1"/>
    <property type="molecule type" value="Genomic_DNA"/>
</dbReference>
<dbReference type="Proteomes" id="UP000663829">
    <property type="component" value="Unassembled WGS sequence"/>
</dbReference>
<dbReference type="AlphaFoldDB" id="A0A814T7V2"/>
<evidence type="ECO:0000313" key="3">
    <source>
        <dbReference type="EMBL" id="CAF0796356.1"/>
    </source>
</evidence>
<dbReference type="CDD" id="cd00051">
    <property type="entry name" value="EFh"/>
    <property type="match status" value="1"/>
</dbReference>
<dbReference type="Pfam" id="PF13499">
    <property type="entry name" value="EF-hand_7"/>
    <property type="match status" value="1"/>
</dbReference>
<gene>
    <name evidence="4" type="ORF">GPM918_LOCUS21542</name>
    <name evidence="3" type="ORF">OVA965_LOCUS4406</name>
    <name evidence="6" type="ORF">SRO942_LOCUS21539</name>
    <name evidence="5" type="ORF">TMI583_LOCUS4404</name>
</gene>
<dbReference type="InterPro" id="IPR002048">
    <property type="entry name" value="EF_hand_dom"/>
</dbReference>
<dbReference type="EMBL" id="CAJNOK010001156">
    <property type="protein sequence ID" value="CAF0796356.1"/>
    <property type="molecule type" value="Genomic_DNA"/>
</dbReference>
<keyword evidence="7" id="KW-1185">Reference proteome</keyword>
<dbReference type="OrthoDB" id="26525at2759"/>
<dbReference type="GO" id="GO:0005509">
    <property type="term" value="F:calcium ion binding"/>
    <property type="evidence" value="ECO:0007669"/>
    <property type="project" value="InterPro"/>
</dbReference>
<name>A0A814T7V2_9BILA</name>
<feature type="domain" description="EF-hand" evidence="2">
    <location>
        <begin position="52"/>
        <end position="87"/>
    </location>
</feature>
<evidence type="ECO:0000313" key="7">
    <source>
        <dbReference type="Proteomes" id="UP000663829"/>
    </source>
</evidence>
<evidence type="ECO:0000256" key="1">
    <source>
        <dbReference type="SAM" id="MobiDB-lite"/>
    </source>
</evidence>
<feature type="compositionally biased region" description="Low complexity" evidence="1">
    <location>
        <begin position="151"/>
        <end position="169"/>
    </location>
</feature>
<evidence type="ECO:0000313" key="6">
    <source>
        <dbReference type="EMBL" id="CAF3921692.1"/>
    </source>
</evidence>
<dbReference type="Gene3D" id="1.10.238.10">
    <property type="entry name" value="EF-hand"/>
    <property type="match status" value="1"/>
</dbReference>
<organism evidence="4 7">
    <name type="scientific">Didymodactylos carnosus</name>
    <dbReference type="NCBI Taxonomy" id="1234261"/>
    <lineage>
        <taxon>Eukaryota</taxon>
        <taxon>Metazoa</taxon>
        <taxon>Spiralia</taxon>
        <taxon>Gnathifera</taxon>
        <taxon>Rotifera</taxon>
        <taxon>Eurotatoria</taxon>
        <taxon>Bdelloidea</taxon>
        <taxon>Philodinida</taxon>
        <taxon>Philodinidae</taxon>
        <taxon>Didymodactylos</taxon>
    </lineage>
</organism>
<dbReference type="PROSITE" id="PS50222">
    <property type="entry name" value="EF_HAND_2"/>
    <property type="match status" value="2"/>
</dbReference>
<evidence type="ECO:0000313" key="5">
    <source>
        <dbReference type="EMBL" id="CAF3579423.1"/>
    </source>
</evidence>
<accession>A0A814T7V2</accession>
<dbReference type="Proteomes" id="UP000681722">
    <property type="component" value="Unassembled WGS sequence"/>
</dbReference>
<proteinExistence type="predicted"/>
<dbReference type="InterPro" id="IPR011992">
    <property type="entry name" value="EF-hand-dom_pair"/>
</dbReference>
<dbReference type="SUPFAM" id="SSF47473">
    <property type="entry name" value="EF-hand"/>
    <property type="match status" value="1"/>
</dbReference>
<comment type="caution">
    <text evidence="4">The sequence shown here is derived from an EMBL/GenBank/DDBJ whole genome shotgun (WGS) entry which is preliminary data.</text>
</comment>
<protein>
    <recommendedName>
        <fullName evidence="2">EF-hand domain-containing protein</fullName>
    </recommendedName>
</protein>
<dbReference type="Proteomes" id="UP000682733">
    <property type="component" value="Unassembled WGS sequence"/>
</dbReference>
<feature type="domain" description="EF-hand" evidence="2">
    <location>
        <begin position="16"/>
        <end position="51"/>
    </location>
</feature>
<feature type="compositionally biased region" description="Low complexity" evidence="1">
    <location>
        <begin position="111"/>
        <end position="144"/>
    </location>
</feature>
<sequence length="175" mass="20162">MSAFDEYADVRSLKPEQIAEITDGFLQFDTGRKGYITENEIRDTLQRSGIPAQAQEVDQVFQRLDVHRHGSIDYQDYLRGMAHAYVHPGLSHDQYVNRGAQQPTFVVLGYSPSYNPSSTQQPYQPSSTQQPYQPFPTQQSSYNNNPPPPQQQQQQQSFYPPYQQTSPQQPYYPPR</sequence>